<dbReference type="OrthoDB" id="990873at2759"/>
<keyword evidence="3" id="KW-1185">Reference proteome</keyword>
<organism evidence="2 3">
    <name type="scientific">Gossypium stocksii</name>
    <dbReference type="NCBI Taxonomy" id="47602"/>
    <lineage>
        <taxon>Eukaryota</taxon>
        <taxon>Viridiplantae</taxon>
        <taxon>Streptophyta</taxon>
        <taxon>Embryophyta</taxon>
        <taxon>Tracheophyta</taxon>
        <taxon>Spermatophyta</taxon>
        <taxon>Magnoliopsida</taxon>
        <taxon>eudicotyledons</taxon>
        <taxon>Gunneridae</taxon>
        <taxon>Pentapetalae</taxon>
        <taxon>rosids</taxon>
        <taxon>malvids</taxon>
        <taxon>Malvales</taxon>
        <taxon>Malvaceae</taxon>
        <taxon>Malvoideae</taxon>
        <taxon>Gossypium</taxon>
    </lineage>
</organism>
<evidence type="ECO:0000256" key="1">
    <source>
        <dbReference type="SAM" id="MobiDB-lite"/>
    </source>
</evidence>
<proteinExistence type="predicted"/>
<feature type="non-terminal residue" evidence="2">
    <location>
        <position position="1"/>
    </location>
</feature>
<comment type="caution">
    <text evidence="2">The sequence shown here is derived from an EMBL/GenBank/DDBJ whole genome shotgun (WGS) entry which is preliminary data.</text>
</comment>
<accession>A0A9D4ABY3</accession>
<gene>
    <name evidence="2" type="ORF">J1N35_010056</name>
</gene>
<dbReference type="Proteomes" id="UP000828251">
    <property type="component" value="Unassembled WGS sequence"/>
</dbReference>
<feature type="region of interest" description="Disordered" evidence="1">
    <location>
        <begin position="160"/>
        <end position="187"/>
    </location>
</feature>
<feature type="compositionally biased region" description="Polar residues" evidence="1">
    <location>
        <begin position="174"/>
        <end position="187"/>
    </location>
</feature>
<sequence length="187" mass="21671">FRFPFLRPRVDHPYTFPLITSYVGISTSLKDIRLLLDQQSKAQVKDLAIRAVIPDEFFQNSNIWHVKVPLVNYATVEMHQSDRVLRQFRFRCLMMSTKSTYGNCIRVGRDTGHTISKCGKIELACVPEYMPWFRIHGKPYLLSEEERRWQIRVQRGRRGLLNPRRRNDDAGPSTAPTQSPGPSIAPT</sequence>
<protein>
    <submittedName>
        <fullName evidence="2">Uncharacterized protein</fullName>
    </submittedName>
</protein>
<dbReference type="EMBL" id="JAIQCV010000004">
    <property type="protein sequence ID" value="KAH1106288.1"/>
    <property type="molecule type" value="Genomic_DNA"/>
</dbReference>
<reference evidence="2 3" key="1">
    <citation type="journal article" date="2021" name="Plant Biotechnol. J.">
        <title>Multi-omics assisted identification of the key and species-specific regulatory components of drought-tolerant mechanisms in Gossypium stocksii.</title>
        <authorList>
            <person name="Yu D."/>
            <person name="Ke L."/>
            <person name="Zhang D."/>
            <person name="Wu Y."/>
            <person name="Sun Y."/>
            <person name="Mei J."/>
            <person name="Sun J."/>
            <person name="Sun Y."/>
        </authorList>
    </citation>
    <scope>NUCLEOTIDE SEQUENCE [LARGE SCALE GENOMIC DNA]</scope>
    <source>
        <strain evidence="3">cv. E1</strain>
        <tissue evidence="2">Leaf</tissue>
    </source>
</reference>
<name>A0A9D4ABY3_9ROSI</name>
<evidence type="ECO:0000313" key="2">
    <source>
        <dbReference type="EMBL" id="KAH1106288.1"/>
    </source>
</evidence>
<evidence type="ECO:0000313" key="3">
    <source>
        <dbReference type="Proteomes" id="UP000828251"/>
    </source>
</evidence>
<dbReference type="AlphaFoldDB" id="A0A9D4ABY3"/>